<keyword evidence="8" id="KW-1185">Reference proteome</keyword>
<name>C1MNQ3_MICPC</name>
<evidence type="ECO:0000256" key="5">
    <source>
        <dbReference type="SAM" id="MobiDB-lite"/>
    </source>
</evidence>
<dbReference type="AlphaFoldDB" id="C1MNQ3"/>
<dbReference type="InterPro" id="IPR001356">
    <property type="entry name" value="HD"/>
</dbReference>
<keyword evidence="1 4" id="KW-0238">DNA-binding</keyword>
<dbReference type="STRING" id="564608.C1MNQ3"/>
<evidence type="ECO:0000313" key="7">
    <source>
        <dbReference type="EMBL" id="EEH58331.1"/>
    </source>
</evidence>
<comment type="subcellular location">
    <subcellularLocation>
        <location evidence="4">Nucleus</location>
    </subcellularLocation>
</comment>
<dbReference type="PANTHER" id="PTHR11850">
    <property type="entry name" value="HOMEOBOX PROTEIN TRANSCRIPTION FACTORS"/>
    <property type="match status" value="1"/>
</dbReference>
<feature type="compositionally biased region" description="Low complexity" evidence="5">
    <location>
        <begin position="49"/>
        <end position="65"/>
    </location>
</feature>
<feature type="compositionally biased region" description="Pro residues" evidence="5">
    <location>
        <begin position="1"/>
        <end position="12"/>
    </location>
</feature>
<dbReference type="InterPro" id="IPR009057">
    <property type="entry name" value="Homeodomain-like_sf"/>
</dbReference>
<organism evidence="8">
    <name type="scientific">Micromonas pusilla (strain CCMP1545)</name>
    <name type="common">Picoplanktonic green alga</name>
    <dbReference type="NCBI Taxonomy" id="564608"/>
    <lineage>
        <taxon>Eukaryota</taxon>
        <taxon>Viridiplantae</taxon>
        <taxon>Chlorophyta</taxon>
        <taxon>Mamiellophyceae</taxon>
        <taxon>Mamiellales</taxon>
        <taxon>Mamiellaceae</taxon>
        <taxon>Micromonas</taxon>
    </lineage>
</organism>
<dbReference type="eggNOG" id="KOG0773">
    <property type="taxonomic scope" value="Eukaryota"/>
</dbReference>
<feature type="domain" description="Homeobox" evidence="6">
    <location>
        <begin position="99"/>
        <end position="151"/>
    </location>
</feature>
<sequence length="192" mass="21685">MERPSAPLPPRYWPGVVRKPRPRADGKPLRGRRPSPATIKKRAADAKPRAVARVKAAATTTAVSRDASDDASDDDDDDDDDAVDDDASIKGGFKFNSQSKRTQSLRDWLVAHFDSPYPEERDKERMAAASGMTRAQVGNWFINARVRIWRPLVMQLGEEVRLLPIRPRSRGERRSLRTFPVVTLHPRFLFNA</sequence>
<keyword evidence="2 4" id="KW-0371">Homeobox</keyword>
<dbReference type="Gene3D" id="1.10.10.60">
    <property type="entry name" value="Homeodomain-like"/>
    <property type="match status" value="1"/>
</dbReference>
<evidence type="ECO:0000259" key="6">
    <source>
        <dbReference type="PROSITE" id="PS50071"/>
    </source>
</evidence>
<dbReference type="Proteomes" id="UP000001876">
    <property type="component" value="Unassembled WGS sequence"/>
</dbReference>
<dbReference type="InterPro" id="IPR008422">
    <property type="entry name" value="KN_HD"/>
</dbReference>
<gene>
    <name evidence="7" type="ORF">MICPUCDRAFT_14788</name>
</gene>
<dbReference type="KEGG" id="mpp:MICPUCDRAFT_14788"/>
<dbReference type="RefSeq" id="XP_003056686.1">
    <property type="nucleotide sequence ID" value="XM_003056640.1"/>
</dbReference>
<dbReference type="GeneID" id="9682589"/>
<feature type="region of interest" description="Disordered" evidence="5">
    <location>
        <begin position="1"/>
        <end position="95"/>
    </location>
</feature>
<dbReference type="EMBL" id="GG663737">
    <property type="protein sequence ID" value="EEH58331.1"/>
    <property type="molecule type" value="Genomic_DNA"/>
</dbReference>
<dbReference type="PROSITE" id="PS50071">
    <property type="entry name" value="HOMEOBOX_2"/>
    <property type="match status" value="1"/>
</dbReference>
<evidence type="ECO:0000313" key="8">
    <source>
        <dbReference type="Proteomes" id="UP000001876"/>
    </source>
</evidence>
<protein>
    <submittedName>
        <fullName evidence="7">Predicted protein</fullName>
    </submittedName>
</protein>
<dbReference type="SUPFAM" id="SSF46689">
    <property type="entry name" value="Homeodomain-like"/>
    <property type="match status" value="1"/>
</dbReference>
<evidence type="ECO:0000256" key="3">
    <source>
        <dbReference type="ARBA" id="ARBA00023242"/>
    </source>
</evidence>
<dbReference type="CDD" id="cd00086">
    <property type="entry name" value="homeodomain"/>
    <property type="match status" value="1"/>
</dbReference>
<dbReference type="GO" id="GO:0005634">
    <property type="term" value="C:nucleus"/>
    <property type="evidence" value="ECO:0007669"/>
    <property type="project" value="UniProtKB-SubCell"/>
</dbReference>
<evidence type="ECO:0000256" key="4">
    <source>
        <dbReference type="PROSITE-ProRule" id="PRU00108"/>
    </source>
</evidence>
<dbReference type="OrthoDB" id="10056939at2759"/>
<accession>C1MNQ3</accession>
<dbReference type="SMART" id="SM00389">
    <property type="entry name" value="HOX"/>
    <property type="match status" value="1"/>
</dbReference>
<dbReference type="GO" id="GO:0006355">
    <property type="term" value="P:regulation of DNA-templated transcription"/>
    <property type="evidence" value="ECO:0007669"/>
    <property type="project" value="InterPro"/>
</dbReference>
<proteinExistence type="predicted"/>
<keyword evidence="3 4" id="KW-0539">Nucleus</keyword>
<feature type="compositionally biased region" description="Acidic residues" evidence="5">
    <location>
        <begin position="69"/>
        <end position="86"/>
    </location>
</feature>
<evidence type="ECO:0000256" key="2">
    <source>
        <dbReference type="ARBA" id="ARBA00023155"/>
    </source>
</evidence>
<feature type="DNA-binding region" description="Homeobox" evidence="4">
    <location>
        <begin position="101"/>
        <end position="152"/>
    </location>
</feature>
<dbReference type="InterPro" id="IPR050224">
    <property type="entry name" value="TALE_homeobox"/>
</dbReference>
<dbReference type="GO" id="GO:0003677">
    <property type="term" value="F:DNA binding"/>
    <property type="evidence" value="ECO:0007669"/>
    <property type="project" value="UniProtKB-UniRule"/>
</dbReference>
<dbReference type="Pfam" id="PF05920">
    <property type="entry name" value="Homeobox_KN"/>
    <property type="match status" value="1"/>
</dbReference>
<evidence type="ECO:0000256" key="1">
    <source>
        <dbReference type="ARBA" id="ARBA00023125"/>
    </source>
</evidence>
<reference evidence="7 8" key="1">
    <citation type="journal article" date="2009" name="Science">
        <title>Green evolution and dynamic adaptations revealed by genomes of the marine picoeukaryotes Micromonas.</title>
        <authorList>
            <person name="Worden A.Z."/>
            <person name="Lee J.H."/>
            <person name="Mock T."/>
            <person name="Rouze P."/>
            <person name="Simmons M.P."/>
            <person name="Aerts A.L."/>
            <person name="Allen A.E."/>
            <person name="Cuvelier M.L."/>
            <person name="Derelle E."/>
            <person name="Everett M.V."/>
            <person name="Foulon E."/>
            <person name="Grimwood J."/>
            <person name="Gundlach H."/>
            <person name="Henrissat B."/>
            <person name="Napoli C."/>
            <person name="McDonald S.M."/>
            <person name="Parker M.S."/>
            <person name="Rombauts S."/>
            <person name="Salamov A."/>
            <person name="Von Dassow P."/>
            <person name="Badger J.H."/>
            <person name="Coutinho P.M."/>
            <person name="Demir E."/>
            <person name="Dubchak I."/>
            <person name="Gentemann C."/>
            <person name="Eikrem W."/>
            <person name="Gready J.E."/>
            <person name="John U."/>
            <person name="Lanier W."/>
            <person name="Lindquist E.A."/>
            <person name="Lucas S."/>
            <person name="Mayer K.F."/>
            <person name="Moreau H."/>
            <person name="Not F."/>
            <person name="Otillar R."/>
            <person name="Panaud O."/>
            <person name="Pangilinan J."/>
            <person name="Paulsen I."/>
            <person name="Piegu B."/>
            <person name="Poliakov A."/>
            <person name="Robbens S."/>
            <person name="Schmutz J."/>
            <person name="Toulza E."/>
            <person name="Wyss T."/>
            <person name="Zelensky A."/>
            <person name="Zhou K."/>
            <person name="Armbrust E.V."/>
            <person name="Bhattacharya D."/>
            <person name="Goodenough U.W."/>
            <person name="Van de Peer Y."/>
            <person name="Grigoriev I.V."/>
        </authorList>
    </citation>
    <scope>NUCLEOTIDE SEQUENCE [LARGE SCALE GENOMIC DNA]</scope>
    <source>
        <strain evidence="7 8">CCMP1545</strain>
    </source>
</reference>